<dbReference type="AlphaFoldDB" id="A0A1I3V7E1"/>
<gene>
    <name evidence="2" type="ORF">SAMN04487936_105125</name>
</gene>
<feature type="transmembrane region" description="Helical" evidence="1">
    <location>
        <begin position="6"/>
        <end position="23"/>
    </location>
</feature>
<evidence type="ECO:0000256" key="1">
    <source>
        <dbReference type="SAM" id="Phobius"/>
    </source>
</evidence>
<keyword evidence="1" id="KW-0472">Membrane</keyword>
<sequence length="179" mass="20734">MKVYKILTSVFLMTTITFAYLWLDSSRSDEIDTFTADAASSALTDLPFIIEDITISFEAYHSENTSEKEHFYEETLLARSLQRLTSNQRLLNAAERSDELEKGWFQEYTNQLFTLRSTLTNHSFEAKGSEDSVTILSELSQLQQDISYIVEKESFTVTNSDKMKALTETLRRFNEKFRS</sequence>
<protein>
    <submittedName>
        <fullName evidence="2">Uncharacterized protein</fullName>
    </submittedName>
</protein>
<dbReference type="Proteomes" id="UP000183557">
    <property type="component" value="Unassembled WGS sequence"/>
</dbReference>
<dbReference type="OrthoDB" id="2969794at2"/>
<keyword evidence="3" id="KW-1185">Reference proteome</keyword>
<name>A0A1I3V7E1_HALDA</name>
<organism evidence="2 3">
    <name type="scientific">Halobacillus dabanensis</name>
    <dbReference type="NCBI Taxonomy" id="240302"/>
    <lineage>
        <taxon>Bacteria</taxon>
        <taxon>Bacillati</taxon>
        <taxon>Bacillota</taxon>
        <taxon>Bacilli</taxon>
        <taxon>Bacillales</taxon>
        <taxon>Bacillaceae</taxon>
        <taxon>Halobacillus</taxon>
    </lineage>
</organism>
<keyword evidence="1" id="KW-0812">Transmembrane</keyword>
<dbReference type="RefSeq" id="WP_075036428.1">
    <property type="nucleotide sequence ID" value="NZ_FOSB01000005.1"/>
</dbReference>
<proteinExistence type="predicted"/>
<reference evidence="3" key="1">
    <citation type="submission" date="2016-10" db="EMBL/GenBank/DDBJ databases">
        <authorList>
            <person name="Varghese N."/>
            <person name="Submissions S."/>
        </authorList>
    </citation>
    <scope>NUCLEOTIDE SEQUENCE [LARGE SCALE GENOMIC DNA]</scope>
    <source>
        <strain evidence="3">CGMCC 1.3704</strain>
    </source>
</reference>
<evidence type="ECO:0000313" key="3">
    <source>
        <dbReference type="Proteomes" id="UP000183557"/>
    </source>
</evidence>
<accession>A0A1I3V7E1</accession>
<keyword evidence="1" id="KW-1133">Transmembrane helix</keyword>
<evidence type="ECO:0000313" key="2">
    <source>
        <dbReference type="EMBL" id="SFJ90021.1"/>
    </source>
</evidence>
<dbReference type="EMBL" id="FOSB01000005">
    <property type="protein sequence ID" value="SFJ90021.1"/>
    <property type="molecule type" value="Genomic_DNA"/>
</dbReference>